<evidence type="ECO:0000256" key="1">
    <source>
        <dbReference type="ARBA" id="ARBA00022553"/>
    </source>
</evidence>
<dbReference type="InterPro" id="IPR011123">
    <property type="entry name" value="Y_Y_Y"/>
</dbReference>
<dbReference type="InterPro" id="IPR000792">
    <property type="entry name" value="Tscrpt_reg_LuxR_C"/>
</dbReference>
<accession>A0A9X3F5P5</accession>
<feature type="signal peptide" evidence="3">
    <location>
        <begin position="1"/>
        <end position="18"/>
    </location>
</feature>
<reference evidence="5" key="1">
    <citation type="submission" date="2022-11" db="EMBL/GenBank/DDBJ databases">
        <title>Marilongibacter aestuarii gen. nov., sp. nov., isolated from tidal flat sediment.</title>
        <authorList>
            <person name="Jiayan W."/>
        </authorList>
    </citation>
    <scope>NUCLEOTIDE SEQUENCE</scope>
    <source>
        <strain evidence="5">Z1-6</strain>
    </source>
</reference>
<evidence type="ECO:0000256" key="2">
    <source>
        <dbReference type="SAM" id="Phobius"/>
    </source>
</evidence>
<evidence type="ECO:0000256" key="3">
    <source>
        <dbReference type="SAM" id="SignalP"/>
    </source>
</evidence>
<dbReference type="Gene3D" id="2.60.40.10">
    <property type="entry name" value="Immunoglobulins"/>
    <property type="match status" value="1"/>
</dbReference>
<dbReference type="Pfam" id="PF07495">
    <property type="entry name" value="Y_Y_Y"/>
    <property type="match status" value="1"/>
</dbReference>
<dbReference type="InterPro" id="IPR016032">
    <property type="entry name" value="Sig_transdc_resp-reg_C-effctor"/>
</dbReference>
<dbReference type="InterPro" id="IPR015943">
    <property type="entry name" value="WD40/YVTN_repeat-like_dom_sf"/>
</dbReference>
<dbReference type="SUPFAM" id="SSF63829">
    <property type="entry name" value="Calcium-dependent phosphotriesterase"/>
    <property type="match status" value="1"/>
</dbReference>
<dbReference type="RefSeq" id="WP_343333393.1">
    <property type="nucleotide sequence ID" value="NZ_JAPOHD010000027.1"/>
</dbReference>
<dbReference type="Gene3D" id="2.130.10.10">
    <property type="entry name" value="YVTN repeat-like/Quinoprotein amine dehydrogenase"/>
    <property type="match status" value="3"/>
</dbReference>
<keyword evidence="2" id="KW-0812">Transmembrane</keyword>
<feature type="chain" id="PRO_5040777115" evidence="3">
    <location>
        <begin position="19"/>
        <end position="954"/>
    </location>
</feature>
<dbReference type="SMART" id="SM00421">
    <property type="entry name" value="HTH_LUXR"/>
    <property type="match status" value="1"/>
</dbReference>
<sequence>MLKSAIILLLLLPFCAFAQVKTIGTPNVQNYPKTVYKAGTQNWDIAEDKKGFMYFANNDGVLIFDGFHWELIEVPLSLVRTILVDSQDRIFVGLLYDFGMLKKTPSGKYVYQSLVNLVPKDSREFNDVWKIHEINGNIVFQSYEKLFIYDGTQIKVLNPVNKFHFSFNVNGRLLIQEPGIGLFELFNGFIEKVPWADRLKDFQILSILEINENHLLIGTAQDGLYYYEHGKLEPWETEVNKAVKNSKLFSATTVLGNHLAFGTILDGLYISDQDGRIIQRINKSNELLNNTILSVFSDQEKNLWLGLDNGIGYVEVNSPVSYITARGGLGTGYCCQIFDNKLYMGTNQGLFVKPFTDIGQNTEYFELVENSEGQVWSLGVFDGQLICGHNFGTYAVEDNVATKISEVPGGWIYIPLKNYPDYLLGGHYNGLILLEKKASGWEFKNKLKGFDVSSRFLFQDKSGEIWMSHGGKGIYRLSINEALDSVVNIKLYNDRNGLPSAAQNILFDLYGEKYVSTVDGVYEFNASADAFKPAEEINKLFGLRERIKKVVTDDSENIWYISEGESGVLRKNEDLTYTKISSPFESLNEHYVSEFEFVYPRNNDHVFFGIDDGFAHYSSKFPKSFVQEFRSFITKVELSYLDSVIYPQQFDGVRYEFPFRKNSFRFHYTSPFFENLLDLRFSYFLENYSEDWSVWTTDIYKDFTNLPFGEYSFKIKALNNYGIESDIHELNFVVLPPWYHTSLAYTLYIILLLVTIILAILFVQYRINRSKELEKQKHRKELHAKEEAFQHQAVVAEKEIIKLRNERLRADMIYRDKELANQTNAIIQKNKFLRKLNDELKLLQNSTDDASVRTKIAVIKQRISKETENKQQKVFETYFDEVHEAFFDRLKKRFPQLSPRDLRLCAYIRMNISTKEIATLLNISDRGVEITRYRLRKKLELPREINLSIFLSGI</sequence>
<evidence type="ECO:0000259" key="4">
    <source>
        <dbReference type="SMART" id="SM00421"/>
    </source>
</evidence>
<keyword evidence="2" id="KW-1133">Transmembrane helix</keyword>
<dbReference type="PANTHER" id="PTHR43547">
    <property type="entry name" value="TWO-COMPONENT HISTIDINE KINASE"/>
    <property type="match status" value="1"/>
</dbReference>
<dbReference type="GO" id="GO:0003677">
    <property type="term" value="F:DNA binding"/>
    <property type="evidence" value="ECO:0007669"/>
    <property type="project" value="InterPro"/>
</dbReference>
<name>A0A9X3F5P5_9BACT</name>
<keyword evidence="3" id="KW-0732">Signal</keyword>
<feature type="domain" description="HTH luxR-type" evidence="4">
    <location>
        <begin position="894"/>
        <end position="951"/>
    </location>
</feature>
<dbReference type="Proteomes" id="UP001145087">
    <property type="component" value="Unassembled WGS sequence"/>
</dbReference>
<dbReference type="AlphaFoldDB" id="A0A9X3F5P5"/>
<proteinExistence type="predicted"/>
<dbReference type="GO" id="GO:0000155">
    <property type="term" value="F:phosphorelay sensor kinase activity"/>
    <property type="evidence" value="ECO:0007669"/>
    <property type="project" value="TreeGrafter"/>
</dbReference>
<dbReference type="InterPro" id="IPR036388">
    <property type="entry name" value="WH-like_DNA-bd_sf"/>
</dbReference>
<dbReference type="InterPro" id="IPR013783">
    <property type="entry name" value="Ig-like_fold"/>
</dbReference>
<comment type="caution">
    <text evidence="5">The sequence shown here is derived from an EMBL/GenBank/DDBJ whole genome shotgun (WGS) entry which is preliminary data.</text>
</comment>
<protein>
    <submittedName>
        <fullName evidence="5">Triple tyrosine motif-containing protein</fullName>
    </submittedName>
</protein>
<dbReference type="EMBL" id="JAPOHD010000027">
    <property type="protein sequence ID" value="MCY1721059.1"/>
    <property type="molecule type" value="Genomic_DNA"/>
</dbReference>
<gene>
    <name evidence="5" type="ORF">OU798_11945</name>
</gene>
<evidence type="ECO:0000313" key="5">
    <source>
        <dbReference type="EMBL" id="MCY1721059.1"/>
    </source>
</evidence>
<feature type="transmembrane region" description="Helical" evidence="2">
    <location>
        <begin position="745"/>
        <end position="767"/>
    </location>
</feature>
<keyword evidence="2" id="KW-0472">Membrane</keyword>
<dbReference type="GO" id="GO:0006355">
    <property type="term" value="P:regulation of DNA-templated transcription"/>
    <property type="evidence" value="ECO:0007669"/>
    <property type="project" value="InterPro"/>
</dbReference>
<keyword evidence="6" id="KW-1185">Reference proteome</keyword>
<dbReference type="PANTHER" id="PTHR43547:SF2">
    <property type="entry name" value="HYBRID SIGNAL TRANSDUCTION HISTIDINE KINASE C"/>
    <property type="match status" value="1"/>
</dbReference>
<keyword evidence="1" id="KW-0597">Phosphoprotein</keyword>
<organism evidence="5 6">
    <name type="scientific">Draconibacterium aestuarii</name>
    <dbReference type="NCBI Taxonomy" id="2998507"/>
    <lineage>
        <taxon>Bacteria</taxon>
        <taxon>Pseudomonadati</taxon>
        <taxon>Bacteroidota</taxon>
        <taxon>Bacteroidia</taxon>
        <taxon>Marinilabiliales</taxon>
        <taxon>Prolixibacteraceae</taxon>
        <taxon>Draconibacterium</taxon>
    </lineage>
</organism>
<evidence type="ECO:0000313" key="6">
    <source>
        <dbReference type="Proteomes" id="UP001145087"/>
    </source>
</evidence>
<dbReference type="Gene3D" id="1.10.10.10">
    <property type="entry name" value="Winged helix-like DNA-binding domain superfamily/Winged helix DNA-binding domain"/>
    <property type="match status" value="1"/>
</dbReference>
<dbReference type="SUPFAM" id="SSF46894">
    <property type="entry name" value="C-terminal effector domain of the bipartite response regulators"/>
    <property type="match status" value="1"/>
</dbReference>